<dbReference type="SUPFAM" id="SSF53756">
    <property type="entry name" value="UDP-Glycosyltransferase/glycogen phosphorylase"/>
    <property type="match status" value="1"/>
</dbReference>
<dbReference type="HOGENOM" id="CLU_078184_1_0_6"/>
<proteinExistence type="predicted"/>
<gene>
    <name evidence="3" type="ordered locus">c2441</name>
</gene>
<evidence type="ECO:0000313" key="4">
    <source>
        <dbReference type="Proteomes" id="UP000001410"/>
    </source>
</evidence>
<keyword evidence="2" id="KW-0808">Transferase</keyword>
<protein>
    <recommendedName>
        <fullName evidence="5">Lipopolysaccharide heptosyltransferase family protein</fullName>
    </recommendedName>
</protein>
<dbReference type="GO" id="GO:0005829">
    <property type="term" value="C:cytosol"/>
    <property type="evidence" value="ECO:0007669"/>
    <property type="project" value="TreeGrafter"/>
</dbReference>
<keyword evidence="1" id="KW-0328">Glycosyltransferase</keyword>
<dbReference type="SMR" id="A0A0H2V8C4"/>
<dbReference type="EMBL" id="AE014075">
    <property type="protein sequence ID" value="AAN80900.1"/>
    <property type="molecule type" value="Genomic_DNA"/>
</dbReference>
<sequence>MKCYSPLCKNASRMDQNLRTPVPMTWAFMMREAGFPAVRSIYELPLSDDVLDEVREEMRSLGSYIALNLDGSSQERTFSLSIAENLIAKIQSETDIPIVIVYGPKGEDKARALVDCYNNVYRLSLSPSIKRSAAIIKDAYIAITPDTSILHMASAYNTPVVAIYADYKTRWPAMADVSESVVVGQKIDNISLDEFAKALKSVLARI</sequence>
<reference evidence="3 4" key="1">
    <citation type="journal article" date="2002" name="Proc. Natl. Acad. Sci. U.S.A.">
        <title>Extensive mosaic structure revealed by the complete genome sequence of uropathogenic Escherichia coli.</title>
        <authorList>
            <person name="Welch R.A."/>
            <person name="Burland V."/>
            <person name="Plunkett G.III."/>
            <person name="Redford P."/>
            <person name="Roesch P."/>
            <person name="Rasko D."/>
            <person name="Buckles E.L."/>
            <person name="Liou S.R."/>
            <person name="Boutin A."/>
            <person name="Hackett J."/>
            <person name="Stroud D."/>
            <person name="Mayhew G.F."/>
            <person name="Rose D.J."/>
            <person name="Zhou S."/>
            <person name="Schwartz D.C."/>
            <person name="Perna N.T."/>
            <person name="Mobley H.L."/>
            <person name="Donnenberg M.S."/>
            <person name="Blattner F.R."/>
        </authorList>
    </citation>
    <scope>NUCLEOTIDE SEQUENCE [LARGE SCALE GENOMIC DNA]</scope>
    <source>
        <strain evidence="4">CFT073 / ATCC 700928 / UPEC</strain>
    </source>
</reference>
<dbReference type="Pfam" id="PF01075">
    <property type="entry name" value="Glyco_transf_9"/>
    <property type="match status" value="1"/>
</dbReference>
<keyword evidence="4" id="KW-1185">Reference proteome</keyword>
<evidence type="ECO:0008006" key="5">
    <source>
        <dbReference type="Google" id="ProtNLM"/>
    </source>
</evidence>
<evidence type="ECO:0000313" key="3">
    <source>
        <dbReference type="EMBL" id="AAN80900.1"/>
    </source>
</evidence>
<dbReference type="GO" id="GO:0008713">
    <property type="term" value="F:ADP-heptose-lipopolysaccharide heptosyltransferase activity"/>
    <property type="evidence" value="ECO:0007669"/>
    <property type="project" value="TreeGrafter"/>
</dbReference>
<dbReference type="GO" id="GO:0009244">
    <property type="term" value="P:lipopolysaccharide core region biosynthetic process"/>
    <property type="evidence" value="ECO:0007669"/>
    <property type="project" value="TreeGrafter"/>
</dbReference>
<name>A0A0H2V8C4_ECOL6</name>
<dbReference type="AlphaFoldDB" id="A0A0H2V8C4"/>
<dbReference type="InterPro" id="IPR002201">
    <property type="entry name" value="Glyco_trans_9"/>
</dbReference>
<accession>A0A0H2V8C4</accession>
<dbReference type="Proteomes" id="UP000001410">
    <property type="component" value="Chromosome"/>
</dbReference>
<organism evidence="3 4">
    <name type="scientific">Escherichia coli O6:H1 (strain CFT073 / ATCC 700928 / UPEC)</name>
    <dbReference type="NCBI Taxonomy" id="199310"/>
    <lineage>
        <taxon>Bacteria</taxon>
        <taxon>Pseudomonadati</taxon>
        <taxon>Pseudomonadota</taxon>
        <taxon>Gammaproteobacteria</taxon>
        <taxon>Enterobacterales</taxon>
        <taxon>Enterobacteriaceae</taxon>
        <taxon>Escherichia</taxon>
    </lineage>
</organism>
<evidence type="ECO:0000256" key="2">
    <source>
        <dbReference type="ARBA" id="ARBA00022679"/>
    </source>
</evidence>
<dbReference type="Gene3D" id="3.40.50.2000">
    <property type="entry name" value="Glycogen Phosphorylase B"/>
    <property type="match status" value="1"/>
</dbReference>
<dbReference type="InterPro" id="IPR051199">
    <property type="entry name" value="LPS_LOS_Heptosyltrfase"/>
</dbReference>
<dbReference type="PANTHER" id="PTHR30160">
    <property type="entry name" value="TETRAACYLDISACCHARIDE 4'-KINASE-RELATED"/>
    <property type="match status" value="1"/>
</dbReference>
<dbReference type="KEGG" id="ecc:c2441"/>
<evidence type="ECO:0000256" key="1">
    <source>
        <dbReference type="ARBA" id="ARBA00022676"/>
    </source>
</evidence>
<dbReference type="eggNOG" id="COG0859">
    <property type="taxonomic scope" value="Bacteria"/>
</dbReference>
<dbReference type="STRING" id="199310.c2441"/>